<dbReference type="Pfam" id="PF07697">
    <property type="entry name" value="7TMR-HDED"/>
    <property type="match status" value="1"/>
</dbReference>
<name>A0A9D2ABC2_9BACT</name>
<evidence type="ECO:0000313" key="3">
    <source>
        <dbReference type="EMBL" id="HIX03191.1"/>
    </source>
</evidence>
<dbReference type="Pfam" id="PF01966">
    <property type="entry name" value="HD"/>
    <property type="match status" value="1"/>
</dbReference>
<organism evidence="3 4">
    <name type="scientific">Candidatus Odoribacter faecigallinarum</name>
    <dbReference type="NCBI Taxonomy" id="2838706"/>
    <lineage>
        <taxon>Bacteria</taxon>
        <taxon>Pseudomonadati</taxon>
        <taxon>Bacteroidota</taxon>
        <taxon>Bacteroidia</taxon>
        <taxon>Bacteroidales</taxon>
        <taxon>Odoribacteraceae</taxon>
        <taxon>Odoribacter</taxon>
    </lineage>
</organism>
<evidence type="ECO:0000259" key="2">
    <source>
        <dbReference type="SMART" id="SM00471"/>
    </source>
</evidence>
<dbReference type="InterPro" id="IPR052722">
    <property type="entry name" value="PgpH_phosphodiesterase"/>
</dbReference>
<feature type="transmembrane region" description="Helical" evidence="1">
    <location>
        <begin position="419"/>
        <end position="440"/>
    </location>
</feature>
<reference evidence="3" key="1">
    <citation type="journal article" date="2021" name="PeerJ">
        <title>Extensive microbial diversity within the chicken gut microbiome revealed by metagenomics and culture.</title>
        <authorList>
            <person name="Gilroy R."/>
            <person name="Ravi A."/>
            <person name="Getino M."/>
            <person name="Pursley I."/>
            <person name="Horton D.L."/>
            <person name="Alikhan N.F."/>
            <person name="Baker D."/>
            <person name="Gharbi K."/>
            <person name="Hall N."/>
            <person name="Watson M."/>
            <person name="Adriaenssens E.M."/>
            <person name="Foster-Nyarko E."/>
            <person name="Jarju S."/>
            <person name="Secka A."/>
            <person name="Antonio M."/>
            <person name="Oren A."/>
            <person name="Chaudhuri R.R."/>
            <person name="La Ragione R."/>
            <person name="Hildebrand F."/>
            <person name="Pallen M.J."/>
        </authorList>
    </citation>
    <scope>NUCLEOTIDE SEQUENCE</scope>
    <source>
        <strain evidence="3">23274</strain>
    </source>
</reference>
<dbReference type="SMART" id="SM00471">
    <property type="entry name" value="HDc"/>
    <property type="match status" value="1"/>
</dbReference>
<dbReference type="InterPro" id="IPR011624">
    <property type="entry name" value="Metal-dep_PHydrolase_7TM_extra"/>
</dbReference>
<sequence>MPNKKTKRRLNITFRLAIILIICAVIVYLFPKIGNFQYEYQKGMSWRYETLYAPFDFPIHKTEEELNEERKQVIEEEEPIFQRNNQTANVETEKFQTALHSFENATTRQALQQLAECLQGIYNAGILQVPEKMDAERIRTVRIIENNLAESVEFSKVYTLKKAYSVLSQKVNESSLPKSTKERILSLNLNNYLQENLEFDLNKTLQAQAEALKNISLTQGMVQQGDLIISKRELVTAEKEKLLNSLKSEYQHNFGETESYMRTIGGQVLLVLVALSIFTVFFYYSKRRIFYHTREFIFLYGMFLATIALGSIGYYQSINMFAVPVLFFIIIVNILIGSRSALYLLLGTTLLISYYAPNSYMYAFMQVAAGIVAIFSLTHLQRRSQLFLSILLVFITYSLVYTAFLLVQEGEIRVTHLFGYLWLLVNCLLLILTYPVIYIFERIFGYTSEITLIELSNPNHPALRNLTKKAPGTFQHSLMVANLAEEAIYRIGGNPLLTRTGALYHDIGKTYEPIFFIENQSGGINPHDKCEFDESARHIINHVTKGVEMAKKYNLPECIIDFIRTHHGKSKVKYFYNSFKNKYPDREIDESAFTYTGPDPVTKECSVVMMADAVEAVSRTLKEKTVSNITKIVNDIIDNQVRDGRFANADITFRDIATVKKVFIEMLTNIYHSRIAYPALEKKEEKNNTNTLTK</sequence>
<dbReference type="PANTHER" id="PTHR36442:SF1">
    <property type="entry name" value="CYCLIC-DI-AMP PHOSPHODIESTERASE PGPH"/>
    <property type="match status" value="1"/>
</dbReference>
<dbReference type="Gene3D" id="1.10.3210.10">
    <property type="entry name" value="Hypothetical protein af1432"/>
    <property type="match status" value="1"/>
</dbReference>
<feature type="transmembrane region" description="Helical" evidence="1">
    <location>
        <begin position="386"/>
        <end position="407"/>
    </location>
</feature>
<keyword evidence="1" id="KW-0812">Transmembrane</keyword>
<proteinExistence type="predicted"/>
<keyword evidence="1" id="KW-1133">Transmembrane helix</keyword>
<evidence type="ECO:0000256" key="1">
    <source>
        <dbReference type="SAM" id="Phobius"/>
    </source>
</evidence>
<dbReference type="EMBL" id="DXFT01000072">
    <property type="protein sequence ID" value="HIX03191.1"/>
    <property type="molecule type" value="Genomic_DNA"/>
</dbReference>
<dbReference type="Pfam" id="PF07698">
    <property type="entry name" value="7TM-7TMR_HD"/>
    <property type="match status" value="1"/>
</dbReference>
<feature type="transmembrane region" description="Helical" evidence="1">
    <location>
        <begin position="296"/>
        <end position="315"/>
    </location>
</feature>
<keyword evidence="1" id="KW-0472">Membrane</keyword>
<evidence type="ECO:0000313" key="4">
    <source>
        <dbReference type="Proteomes" id="UP000824202"/>
    </source>
</evidence>
<accession>A0A9D2ABC2</accession>
<dbReference type="SUPFAM" id="SSF109604">
    <property type="entry name" value="HD-domain/PDEase-like"/>
    <property type="match status" value="1"/>
</dbReference>
<reference evidence="3" key="2">
    <citation type="submission" date="2021-04" db="EMBL/GenBank/DDBJ databases">
        <authorList>
            <person name="Gilroy R."/>
        </authorList>
    </citation>
    <scope>NUCLEOTIDE SEQUENCE</scope>
    <source>
        <strain evidence="3">23274</strain>
    </source>
</reference>
<dbReference type="NCBIfam" id="TIGR00277">
    <property type="entry name" value="HDIG"/>
    <property type="match status" value="1"/>
</dbReference>
<dbReference type="CDD" id="cd00077">
    <property type="entry name" value="HDc"/>
    <property type="match status" value="1"/>
</dbReference>
<dbReference type="PANTHER" id="PTHR36442">
    <property type="entry name" value="CYCLIC-DI-AMP PHOSPHODIESTERASE PGPH"/>
    <property type="match status" value="1"/>
</dbReference>
<feature type="domain" description="HD/PDEase" evidence="2">
    <location>
        <begin position="469"/>
        <end position="626"/>
    </location>
</feature>
<dbReference type="AlphaFoldDB" id="A0A9D2ABC2"/>
<comment type="caution">
    <text evidence="3">The sequence shown here is derived from an EMBL/GenBank/DDBJ whole genome shotgun (WGS) entry which is preliminary data.</text>
</comment>
<dbReference type="Proteomes" id="UP000824202">
    <property type="component" value="Unassembled WGS sequence"/>
</dbReference>
<dbReference type="InterPro" id="IPR006675">
    <property type="entry name" value="HDIG_dom"/>
</dbReference>
<feature type="transmembrane region" description="Helical" evidence="1">
    <location>
        <begin position="321"/>
        <end position="347"/>
    </location>
</feature>
<dbReference type="InterPro" id="IPR006674">
    <property type="entry name" value="HD_domain"/>
</dbReference>
<gene>
    <name evidence="3" type="ORF">H9863_03620</name>
</gene>
<protein>
    <submittedName>
        <fullName evidence="3">HDIG domain-containing protein</fullName>
    </submittedName>
</protein>
<feature type="transmembrane region" description="Helical" evidence="1">
    <location>
        <begin position="12"/>
        <end position="30"/>
    </location>
</feature>
<dbReference type="InterPro" id="IPR011621">
    <property type="entry name" value="Metal-dep_PHydrolase_7TM_intra"/>
</dbReference>
<dbReference type="InterPro" id="IPR003607">
    <property type="entry name" value="HD/PDEase_dom"/>
</dbReference>
<feature type="transmembrane region" description="Helical" evidence="1">
    <location>
        <begin position="264"/>
        <end position="284"/>
    </location>
</feature>